<accession>A0A1I6FNV6</accession>
<gene>
    <name evidence="1" type="ORF">SAMN04488005_0123</name>
</gene>
<dbReference type="AlphaFoldDB" id="A0A1I6FNV6"/>
<dbReference type="PANTHER" id="PTHR11781">
    <property type="entry name" value="IODOTHYRONINE DEIODINASE"/>
    <property type="match status" value="1"/>
</dbReference>
<keyword evidence="2" id="KW-1185">Reference proteome</keyword>
<proteinExistence type="predicted"/>
<dbReference type="InterPro" id="IPR000643">
    <property type="entry name" value="Iodothyronine_deiodinase"/>
</dbReference>
<sequence length="238" mass="25674">MGDYNYATFAASDYDFTSVNGPALGAKAPDIVVTTLAGTQRQLLEFDADFLVLELGSITCPLFQTRRKAMTALARKHSNAVHAVLYVREAHPGVAIPVHQDFAQKHSCANRLAEADGETREILIDGIDGAGHRAFGGMPNAVFIINRNGCVVFRASWNNPGVTARALEALVAGRTISAKNYFRPATPKIALETFRKAGKGSARDFLKSLPALIWANVVRRNLGLLFGRAQDVSGDMAC</sequence>
<name>A0A1I6FNV6_9RHOB</name>
<dbReference type="OrthoDB" id="119679at2"/>
<dbReference type="GO" id="GO:0004800">
    <property type="term" value="F:thyroxine 5'-deiodinase activity"/>
    <property type="evidence" value="ECO:0007669"/>
    <property type="project" value="InterPro"/>
</dbReference>
<evidence type="ECO:0000313" key="1">
    <source>
        <dbReference type="EMBL" id="SFR31633.1"/>
    </source>
</evidence>
<dbReference type="SUPFAM" id="SSF52833">
    <property type="entry name" value="Thioredoxin-like"/>
    <property type="match status" value="1"/>
</dbReference>
<dbReference type="PANTHER" id="PTHR11781:SF22">
    <property type="entry name" value="TYPE I IODOTHYRONINE DEIODINASE"/>
    <property type="match status" value="1"/>
</dbReference>
<dbReference type="InterPro" id="IPR036249">
    <property type="entry name" value="Thioredoxin-like_sf"/>
</dbReference>
<dbReference type="EMBL" id="FOYP01000001">
    <property type="protein sequence ID" value="SFR31633.1"/>
    <property type="molecule type" value="Genomic_DNA"/>
</dbReference>
<dbReference type="Proteomes" id="UP000199478">
    <property type="component" value="Unassembled WGS sequence"/>
</dbReference>
<dbReference type="Gene3D" id="3.40.30.10">
    <property type="entry name" value="Glutaredoxin"/>
    <property type="match status" value="1"/>
</dbReference>
<dbReference type="RefSeq" id="WP_090195066.1">
    <property type="nucleotide sequence ID" value="NZ_FOYP01000001.1"/>
</dbReference>
<dbReference type="STRING" id="390270.SAMN04488005_0123"/>
<organism evidence="1 2">
    <name type="scientific">Yoonia tamlensis</name>
    <dbReference type="NCBI Taxonomy" id="390270"/>
    <lineage>
        <taxon>Bacteria</taxon>
        <taxon>Pseudomonadati</taxon>
        <taxon>Pseudomonadota</taxon>
        <taxon>Alphaproteobacteria</taxon>
        <taxon>Rhodobacterales</taxon>
        <taxon>Paracoccaceae</taxon>
        <taxon>Yoonia</taxon>
    </lineage>
</organism>
<dbReference type="Pfam" id="PF00837">
    <property type="entry name" value="T4_deiodinase"/>
    <property type="match status" value="1"/>
</dbReference>
<dbReference type="GO" id="GO:0042403">
    <property type="term" value="P:thyroid hormone metabolic process"/>
    <property type="evidence" value="ECO:0007669"/>
    <property type="project" value="TreeGrafter"/>
</dbReference>
<protein>
    <submittedName>
        <fullName evidence="1">Peroxiredoxin</fullName>
    </submittedName>
</protein>
<reference evidence="2" key="1">
    <citation type="submission" date="2016-10" db="EMBL/GenBank/DDBJ databases">
        <authorList>
            <person name="Varghese N."/>
            <person name="Submissions S."/>
        </authorList>
    </citation>
    <scope>NUCLEOTIDE SEQUENCE [LARGE SCALE GENOMIC DNA]</scope>
    <source>
        <strain evidence="2">DSM 26879</strain>
    </source>
</reference>
<evidence type="ECO:0000313" key="2">
    <source>
        <dbReference type="Proteomes" id="UP000199478"/>
    </source>
</evidence>